<dbReference type="EMBL" id="JBHMAF010000198">
    <property type="protein sequence ID" value="MFB9762508.1"/>
    <property type="molecule type" value="Genomic_DNA"/>
</dbReference>
<evidence type="ECO:0000256" key="1">
    <source>
        <dbReference type="ARBA" id="ARBA00010928"/>
    </source>
</evidence>
<dbReference type="Proteomes" id="UP001589609">
    <property type="component" value="Unassembled WGS sequence"/>
</dbReference>
<dbReference type="PANTHER" id="PTHR22604">
    <property type="entry name" value="OXIDOREDUCTASES"/>
    <property type="match status" value="1"/>
</dbReference>
<dbReference type="InterPro" id="IPR036291">
    <property type="entry name" value="NAD(P)-bd_dom_sf"/>
</dbReference>
<proteinExistence type="inferred from homology"/>
<comment type="caution">
    <text evidence="5">The sequence shown here is derived from an EMBL/GenBank/DDBJ whole genome shotgun (WGS) entry which is preliminary data.</text>
</comment>
<evidence type="ECO:0000256" key="2">
    <source>
        <dbReference type="ARBA" id="ARBA00023002"/>
    </source>
</evidence>
<evidence type="ECO:0000313" key="5">
    <source>
        <dbReference type="EMBL" id="MFB9762508.1"/>
    </source>
</evidence>
<protein>
    <submittedName>
        <fullName evidence="5">Gfo/Idh/MocA family protein</fullName>
    </submittedName>
</protein>
<dbReference type="Pfam" id="PF01408">
    <property type="entry name" value="GFO_IDH_MocA"/>
    <property type="match status" value="1"/>
</dbReference>
<name>A0ABV5WQ01_9BACI</name>
<evidence type="ECO:0000259" key="4">
    <source>
        <dbReference type="Pfam" id="PF22725"/>
    </source>
</evidence>
<gene>
    <name evidence="5" type="ORF">ACFFMS_30230</name>
</gene>
<dbReference type="Gene3D" id="3.40.50.720">
    <property type="entry name" value="NAD(P)-binding Rossmann-like Domain"/>
    <property type="match status" value="1"/>
</dbReference>
<dbReference type="PANTHER" id="PTHR22604:SF105">
    <property type="entry name" value="TRANS-1,2-DIHYDROBENZENE-1,2-DIOL DEHYDROGENASE"/>
    <property type="match status" value="1"/>
</dbReference>
<feature type="domain" description="GFO/IDH/MocA-like oxidoreductase" evidence="4">
    <location>
        <begin position="128"/>
        <end position="244"/>
    </location>
</feature>
<comment type="similarity">
    <text evidence="1">Belongs to the Gfo/Idh/MocA family.</text>
</comment>
<organism evidence="5 6">
    <name type="scientific">Ectobacillus funiculus</name>
    <dbReference type="NCBI Taxonomy" id="137993"/>
    <lineage>
        <taxon>Bacteria</taxon>
        <taxon>Bacillati</taxon>
        <taxon>Bacillota</taxon>
        <taxon>Bacilli</taxon>
        <taxon>Bacillales</taxon>
        <taxon>Bacillaceae</taxon>
        <taxon>Ectobacillus</taxon>
    </lineage>
</organism>
<evidence type="ECO:0000313" key="6">
    <source>
        <dbReference type="Proteomes" id="UP001589609"/>
    </source>
</evidence>
<reference evidence="5 6" key="1">
    <citation type="submission" date="2024-09" db="EMBL/GenBank/DDBJ databases">
        <authorList>
            <person name="Sun Q."/>
            <person name="Mori K."/>
        </authorList>
    </citation>
    <scope>NUCLEOTIDE SEQUENCE [LARGE SCALE GENOMIC DNA]</scope>
    <source>
        <strain evidence="5 6">JCM 11201</strain>
    </source>
</reference>
<accession>A0ABV5WQ01</accession>
<dbReference type="InterPro" id="IPR000683">
    <property type="entry name" value="Gfo/Idh/MocA-like_OxRdtase_N"/>
</dbReference>
<feature type="domain" description="Gfo/Idh/MocA-like oxidoreductase N-terminal" evidence="3">
    <location>
        <begin position="5"/>
        <end position="119"/>
    </location>
</feature>
<dbReference type="SUPFAM" id="SSF55347">
    <property type="entry name" value="Glyceraldehyde-3-phosphate dehydrogenase-like, C-terminal domain"/>
    <property type="match status" value="1"/>
</dbReference>
<sequence>MKKVRWGILSAANIAYDQLLPALRRSNRAEVVAIASRSEGRAERFNIPTIYKDYNQLLDDPTIDAVYIPLPNALHTEWSIEAAKKGKHILLEKPATLSTAEAKDIQAAVLDNGVVFMEAFMYQFHKQHQRVKELLESNYIGEYLHIKAHFSWMLEDPNDIRLQPSLGGGALRDVGCYGVHAMSQIIGMKPTTVTMGGKLHPEYKVDMLSTCIFTDDKGRTAEITSSMNLPFNDRYEIFGTKGTIIVESAYRPDVSPDHFGKVIVRDHHNQTVLYEAYEDDQYLNQIEHLHDCIINGRKPIYTIEDSLQVIHYIEKGYESLNNASVTQELLATILI</sequence>
<dbReference type="InterPro" id="IPR050984">
    <property type="entry name" value="Gfo/Idh/MocA_domain"/>
</dbReference>
<evidence type="ECO:0000259" key="3">
    <source>
        <dbReference type="Pfam" id="PF01408"/>
    </source>
</evidence>
<dbReference type="InterPro" id="IPR055170">
    <property type="entry name" value="GFO_IDH_MocA-like_dom"/>
</dbReference>
<keyword evidence="2" id="KW-0560">Oxidoreductase</keyword>
<dbReference type="SUPFAM" id="SSF51735">
    <property type="entry name" value="NAD(P)-binding Rossmann-fold domains"/>
    <property type="match status" value="1"/>
</dbReference>
<keyword evidence="6" id="KW-1185">Reference proteome</keyword>
<dbReference type="Pfam" id="PF22725">
    <property type="entry name" value="GFO_IDH_MocA_C3"/>
    <property type="match status" value="1"/>
</dbReference>
<dbReference type="Gene3D" id="3.30.360.10">
    <property type="entry name" value="Dihydrodipicolinate Reductase, domain 2"/>
    <property type="match status" value="1"/>
</dbReference>
<dbReference type="RefSeq" id="WP_379952410.1">
    <property type="nucleotide sequence ID" value="NZ_JBHMAF010000198.1"/>
</dbReference>